<dbReference type="OrthoDB" id="5327173at2"/>
<dbReference type="EMBL" id="NXLQ01000052">
    <property type="protein sequence ID" value="RDU61473.1"/>
    <property type="molecule type" value="Genomic_DNA"/>
</dbReference>
<keyword evidence="2" id="KW-1185">Reference proteome</keyword>
<evidence type="ECO:0000313" key="1">
    <source>
        <dbReference type="EMBL" id="RDU61473.1"/>
    </source>
</evidence>
<dbReference type="AlphaFoldDB" id="A0A3D8I8H7"/>
<reference evidence="1 2" key="1">
    <citation type="submission" date="2018-04" db="EMBL/GenBank/DDBJ databases">
        <title>Novel Campyloabacter and Helicobacter Species and Strains.</title>
        <authorList>
            <person name="Mannion A.J."/>
            <person name="Shen Z."/>
            <person name="Fox J.G."/>
        </authorList>
    </citation>
    <scope>NUCLEOTIDE SEQUENCE [LARGE SCALE GENOMIC DNA]</scope>
    <source>
        <strain evidence="1 2">MIT 17-337</strain>
    </source>
</reference>
<evidence type="ECO:0000313" key="2">
    <source>
        <dbReference type="Proteomes" id="UP000256379"/>
    </source>
</evidence>
<accession>A0A3D8I8H7</accession>
<protein>
    <submittedName>
        <fullName evidence="1">Uncharacterized protein</fullName>
    </submittedName>
</protein>
<name>A0A3D8I8H7_9HELI</name>
<sequence>MAIGKVISKNVVLFPDFDDFEYGKDDEFWEMELFLQIQNITKTDILEYFEYIALGRVYRGECDSHFVPIHYLNINNEITDNDPIPTYISEYINIVGQLFLAGYIEFGMCVFQGEDDLLSKQKDQYQAWIYFRDNFFYTEAYNRDMIDLREKYPNMSDDDYLHSNWDTPQYWDMYRFWVARTEKGTKYFDEILCPRFYKKYKDLEVEIDDKGNIVRWIGEINR</sequence>
<gene>
    <name evidence="1" type="ORF">CQA53_10080</name>
</gene>
<proteinExistence type="predicted"/>
<dbReference type="RefSeq" id="WP_115543847.1">
    <property type="nucleotide sequence ID" value="NZ_NXLQ01000052.1"/>
</dbReference>
<comment type="caution">
    <text evidence="1">The sequence shown here is derived from an EMBL/GenBank/DDBJ whole genome shotgun (WGS) entry which is preliminary data.</text>
</comment>
<organism evidence="1 2">
    <name type="scientific">Helicobacter didelphidarum</name>
    <dbReference type="NCBI Taxonomy" id="2040648"/>
    <lineage>
        <taxon>Bacteria</taxon>
        <taxon>Pseudomonadati</taxon>
        <taxon>Campylobacterota</taxon>
        <taxon>Epsilonproteobacteria</taxon>
        <taxon>Campylobacterales</taxon>
        <taxon>Helicobacteraceae</taxon>
        <taxon>Helicobacter</taxon>
    </lineage>
</organism>
<dbReference type="Proteomes" id="UP000256379">
    <property type="component" value="Unassembled WGS sequence"/>
</dbReference>